<gene>
    <name evidence="2" type="ORF">PLOB_00008534</name>
</gene>
<comment type="caution">
    <text evidence="2">The sequence shown here is derived from an EMBL/GenBank/DDBJ whole genome shotgun (WGS) entry which is preliminary data.</text>
</comment>
<evidence type="ECO:0000313" key="3">
    <source>
        <dbReference type="Proteomes" id="UP001159405"/>
    </source>
</evidence>
<feature type="domain" description="Mutator-like transposase" evidence="1">
    <location>
        <begin position="1"/>
        <end position="193"/>
    </location>
</feature>
<proteinExistence type="predicted"/>
<reference evidence="2 3" key="1">
    <citation type="submission" date="2022-05" db="EMBL/GenBank/DDBJ databases">
        <authorList>
            <consortium name="Genoscope - CEA"/>
            <person name="William W."/>
        </authorList>
    </citation>
    <scope>NUCLEOTIDE SEQUENCE [LARGE SCALE GENOMIC DNA]</scope>
</reference>
<keyword evidence="3" id="KW-1185">Reference proteome</keyword>
<dbReference type="EMBL" id="CALNXK010000014">
    <property type="protein sequence ID" value="CAH3046387.1"/>
    <property type="molecule type" value="Genomic_DNA"/>
</dbReference>
<sequence length="420" mass="47447">MQWLKRGRANDSLTGQGAIMGSKTKKVLDYSCANKLCRICESGRSKGKDPAYHDCRQNHKGSSKSMEPEVGVSLFNDAPNYEVKYSVFIGDDDSSTTAKIHEEVGYNVEKWSDSSHATRTLVSHLHKIKSEKNSLPGESVFSQKVIDYFQKCFSYCLTQNKGDQEKMRKSLIAIVPHAFGEHKTCEENRLSWCKWLQNPDTYSHKDLSNGKDLTGEHLKKNLTITLLLTNLLKMLPRSQSNESLHSTVGSKVPKIRFYGGSESADQRIAAAVAQTNLGKQYLVDTLYRADIEPGQITEQKTAMIDYERDAGQKRKSSVEFKKQQCLRSFVDFLEDSKGSCDKIVLIGHNSASFDTHILLRTIQEYSPELLHTMKELNIHFADSLILFRNLIKEKHAGLKQDDGSFVKIKSRSALQTPVRN</sequence>
<evidence type="ECO:0000259" key="1">
    <source>
        <dbReference type="Pfam" id="PF20700"/>
    </source>
</evidence>
<organism evidence="2 3">
    <name type="scientific">Porites lobata</name>
    <dbReference type="NCBI Taxonomy" id="104759"/>
    <lineage>
        <taxon>Eukaryota</taxon>
        <taxon>Metazoa</taxon>
        <taxon>Cnidaria</taxon>
        <taxon>Anthozoa</taxon>
        <taxon>Hexacorallia</taxon>
        <taxon>Scleractinia</taxon>
        <taxon>Fungiina</taxon>
        <taxon>Poritidae</taxon>
        <taxon>Porites</taxon>
    </lineage>
</organism>
<evidence type="ECO:0000313" key="2">
    <source>
        <dbReference type="EMBL" id="CAH3046387.1"/>
    </source>
</evidence>
<accession>A0ABN8NBX1</accession>
<dbReference type="InterPro" id="IPR049012">
    <property type="entry name" value="Mutator_transp_dom"/>
</dbReference>
<dbReference type="InterPro" id="IPR012337">
    <property type="entry name" value="RNaseH-like_sf"/>
</dbReference>
<dbReference type="Pfam" id="PF20700">
    <property type="entry name" value="Mutator"/>
    <property type="match status" value="1"/>
</dbReference>
<dbReference type="Gene3D" id="3.30.420.10">
    <property type="entry name" value="Ribonuclease H-like superfamily/Ribonuclease H"/>
    <property type="match status" value="1"/>
</dbReference>
<dbReference type="SUPFAM" id="SSF53098">
    <property type="entry name" value="Ribonuclease H-like"/>
    <property type="match status" value="1"/>
</dbReference>
<dbReference type="Proteomes" id="UP001159405">
    <property type="component" value="Unassembled WGS sequence"/>
</dbReference>
<dbReference type="InterPro" id="IPR036397">
    <property type="entry name" value="RNaseH_sf"/>
</dbReference>
<protein>
    <recommendedName>
        <fullName evidence="1">Mutator-like transposase domain-containing protein</fullName>
    </recommendedName>
</protein>
<name>A0ABN8NBX1_9CNID</name>